<keyword evidence="2" id="KW-1185">Reference proteome</keyword>
<protein>
    <submittedName>
        <fullName evidence="1">Uncharacterized protein</fullName>
    </submittedName>
</protein>
<dbReference type="EMBL" id="CAJVCH010129272">
    <property type="protein sequence ID" value="CAG7725986.1"/>
    <property type="molecule type" value="Genomic_DNA"/>
</dbReference>
<sequence length="79" mass="9058">MILRVIQRASEVGPVYNAGLCSNTSSLVHMAPTWHCIFVEALKTSSFNAFMCQIRVRFTDQLTHYQHVMYGCIYETIIN</sequence>
<name>A0A8J2K1M5_9HEXA</name>
<dbReference type="AlphaFoldDB" id="A0A8J2K1M5"/>
<evidence type="ECO:0000313" key="1">
    <source>
        <dbReference type="EMBL" id="CAG7725986.1"/>
    </source>
</evidence>
<comment type="caution">
    <text evidence="1">The sequence shown here is derived from an EMBL/GenBank/DDBJ whole genome shotgun (WGS) entry which is preliminary data.</text>
</comment>
<organism evidence="1 2">
    <name type="scientific">Allacma fusca</name>
    <dbReference type="NCBI Taxonomy" id="39272"/>
    <lineage>
        <taxon>Eukaryota</taxon>
        <taxon>Metazoa</taxon>
        <taxon>Ecdysozoa</taxon>
        <taxon>Arthropoda</taxon>
        <taxon>Hexapoda</taxon>
        <taxon>Collembola</taxon>
        <taxon>Symphypleona</taxon>
        <taxon>Sminthuridae</taxon>
        <taxon>Allacma</taxon>
    </lineage>
</organism>
<accession>A0A8J2K1M5</accession>
<proteinExistence type="predicted"/>
<gene>
    <name evidence="1" type="ORF">AFUS01_LOCUS14920</name>
</gene>
<dbReference type="Proteomes" id="UP000708208">
    <property type="component" value="Unassembled WGS sequence"/>
</dbReference>
<reference evidence="1" key="1">
    <citation type="submission" date="2021-06" db="EMBL/GenBank/DDBJ databases">
        <authorList>
            <person name="Hodson N. C."/>
            <person name="Mongue J. A."/>
            <person name="Jaron S. K."/>
        </authorList>
    </citation>
    <scope>NUCLEOTIDE SEQUENCE</scope>
</reference>
<evidence type="ECO:0000313" key="2">
    <source>
        <dbReference type="Proteomes" id="UP000708208"/>
    </source>
</evidence>